<dbReference type="InterPro" id="IPR039068">
    <property type="entry name" value="PqqC-like"/>
</dbReference>
<accession>A0A2T4JPC9</accession>
<dbReference type="UniPathway" id="UPA00539"/>
<dbReference type="InterPro" id="IPR011845">
    <property type="entry name" value="PqqC"/>
</dbReference>
<keyword evidence="2 3" id="KW-0560">Oxidoreductase</keyword>
<dbReference type="SUPFAM" id="SSF48613">
    <property type="entry name" value="Heme oxygenase-like"/>
    <property type="match status" value="1"/>
</dbReference>
<evidence type="ECO:0000256" key="2">
    <source>
        <dbReference type="ARBA" id="ARBA00023002"/>
    </source>
</evidence>
<feature type="domain" description="Thiaminase-2/PQQC" evidence="4">
    <location>
        <begin position="24"/>
        <end position="234"/>
    </location>
</feature>
<organism evidence="5 6">
    <name type="scientific">Cereibacter changlensis JA139</name>
    <dbReference type="NCBI Taxonomy" id="1188249"/>
    <lineage>
        <taxon>Bacteria</taxon>
        <taxon>Pseudomonadati</taxon>
        <taxon>Pseudomonadota</taxon>
        <taxon>Alphaproteobacteria</taxon>
        <taxon>Rhodobacterales</taxon>
        <taxon>Paracoccaceae</taxon>
        <taxon>Cereibacter</taxon>
    </lineage>
</organism>
<comment type="pathway">
    <text evidence="3">Cofactor biosynthesis; pyrroloquinoline quinone biosynthesis.</text>
</comment>
<evidence type="ECO:0000313" key="6">
    <source>
        <dbReference type="Proteomes" id="UP000241010"/>
    </source>
</evidence>
<dbReference type="AlphaFoldDB" id="A0A2T4JPC9"/>
<comment type="function">
    <text evidence="3">Ring cyclization and eight-electron oxidation of 3a-(2-amino-2-carboxyethyl)-4,5-dioxo-4,5,6,7,8,9-hexahydroquinoline-7,9-dicarboxylic-acid to PQQ.</text>
</comment>
<gene>
    <name evidence="3" type="primary">pqqC</name>
    <name evidence="5" type="ORF">C5F48_21245</name>
</gene>
<keyword evidence="1 3" id="KW-0884">PQQ biosynthesis</keyword>
<dbReference type="PANTHER" id="PTHR40279:SF3">
    <property type="entry name" value="4-AMINOBENZOATE SYNTHASE"/>
    <property type="match status" value="1"/>
</dbReference>
<keyword evidence="6" id="KW-1185">Reference proteome</keyword>
<dbReference type="Gene3D" id="1.20.910.10">
    <property type="entry name" value="Heme oxygenase-like"/>
    <property type="match status" value="1"/>
</dbReference>
<dbReference type="Pfam" id="PF03070">
    <property type="entry name" value="TENA_THI-4"/>
    <property type="match status" value="1"/>
</dbReference>
<evidence type="ECO:0000256" key="3">
    <source>
        <dbReference type="HAMAP-Rule" id="MF_00654"/>
    </source>
</evidence>
<evidence type="ECO:0000313" key="5">
    <source>
        <dbReference type="EMBL" id="PTE19745.1"/>
    </source>
</evidence>
<comment type="caution">
    <text evidence="5">The sequence shown here is derived from an EMBL/GenBank/DDBJ whole genome shotgun (WGS) entry which is preliminary data.</text>
</comment>
<dbReference type="GO" id="GO:0018189">
    <property type="term" value="P:pyrroloquinoline quinone biosynthetic process"/>
    <property type="evidence" value="ECO:0007669"/>
    <property type="project" value="UniProtKB-UniRule"/>
</dbReference>
<proteinExistence type="inferred from homology"/>
<dbReference type="PANTHER" id="PTHR40279">
    <property type="entry name" value="PQQC-LIKE PROTEIN"/>
    <property type="match status" value="1"/>
</dbReference>
<dbReference type="EMBL" id="PZKG01000187">
    <property type="protein sequence ID" value="PTE19745.1"/>
    <property type="molecule type" value="Genomic_DNA"/>
</dbReference>
<protein>
    <recommendedName>
        <fullName evidence="3">Pyrroloquinoline-quinone synthase</fullName>
        <ecNumber evidence="3">1.3.3.11</ecNumber>
    </recommendedName>
    <alternativeName>
        <fullName evidence="3">Coenzyme PQQ synthesis protein C</fullName>
    </alternativeName>
    <alternativeName>
        <fullName evidence="3">Pyrroloquinoline quinone biosynthesis protein C</fullName>
    </alternativeName>
</protein>
<dbReference type="NCBIfam" id="TIGR02111">
    <property type="entry name" value="PQQ_syn_pqqC"/>
    <property type="match status" value="1"/>
</dbReference>
<dbReference type="InterPro" id="IPR004305">
    <property type="entry name" value="Thiaminase-2/PQQC"/>
</dbReference>
<dbReference type="EC" id="1.3.3.11" evidence="3"/>
<evidence type="ECO:0000256" key="1">
    <source>
        <dbReference type="ARBA" id="ARBA00022905"/>
    </source>
</evidence>
<reference evidence="5 6" key="1">
    <citation type="submission" date="2018-03" db="EMBL/GenBank/DDBJ databases">
        <title>Cereibacter changlensis.</title>
        <authorList>
            <person name="Meyer T.E."/>
            <person name="Miller S."/>
            <person name="Lodha T."/>
            <person name="Gandham S."/>
            <person name="Chintalapati S."/>
            <person name="Chintalapati V.R."/>
        </authorList>
    </citation>
    <scope>NUCLEOTIDE SEQUENCE [LARGE SCALE GENOMIC DNA]</scope>
    <source>
        <strain evidence="5 6">JA139</strain>
    </source>
</reference>
<dbReference type="RefSeq" id="WP_107665767.1">
    <property type="nucleotide sequence ID" value="NZ_PZKG01000187.1"/>
</dbReference>
<dbReference type="Proteomes" id="UP000241010">
    <property type="component" value="Unassembled WGS sequence"/>
</dbReference>
<comment type="catalytic activity">
    <reaction evidence="3">
        <text>6-(2-amino-2-carboxyethyl)-7,8-dioxo-1,2,3,4,7,8-hexahydroquinoline-2,4-dicarboxylate + 3 O2 = pyrroloquinoline quinone + 2 H2O2 + 2 H2O + H(+)</text>
        <dbReference type="Rhea" id="RHEA:10692"/>
        <dbReference type="ChEBI" id="CHEBI:15377"/>
        <dbReference type="ChEBI" id="CHEBI:15378"/>
        <dbReference type="ChEBI" id="CHEBI:15379"/>
        <dbReference type="ChEBI" id="CHEBI:16240"/>
        <dbReference type="ChEBI" id="CHEBI:58442"/>
        <dbReference type="ChEBI" id="CHEBI:58778"/>
        <dbReference type="EC" id="1.3.3.11"/>
    </reaction>
</comment>
<comment type="similarity">
    <text evidence="3">Belongs to the PqqC family.</text>
</comment>
<dbReference type="GO" id="GO:0033732">
    <property type="term" value="F:pyrroloquinoline-quinone synthase activity"/>
    <property type="evidence" value="ECO:0007669"/>
    <property type="project" value="UniProtKB-EC"/>
</dbReference>
<dbReference type="OrthoDB" id="9800756at2"/>
<dbReference type="HAMAP" id="MF_00654">
    <property type="entry name" value="PQQ_syn_PqqC"/>
    <property type="match status" value="1"/>
</dbReference>
<evidence type="ECO:0000259" key="4">
    <source>
        <dbReference type="Pfam" id="PF03070"/>
    </source>
</evidence>
<name>A0A2T4JPC9_9RHOB</name>
<sequence>MTLDMVRSDLGPAGPLDSADAMEARLREIGEKRYHNLHPFHHLLHGGQLTKGQVQAWALNRFYYQSSIPLKDAVVISRFRDRATRIEWRHRLEDHDGAEGSEGGIERWLQLTDGLGLDRAYVESTAGVLPATRFAVDAYVRFVGSQSPLEAIASCMTELFAPAIHEQRIAGMLAHYDFINPGVMRYFQRRLTQAPRDADFALAYVREHARTPEQRAAVCEALIFKTDVLWVQLDALHHAYVTGHIPPGAFVPEA</sequence>
<dbReference type="InterPro" id="IPR016084">
    <property type="entry name" value="Haem_Oase-like_multi-hlx"/>
</dbReference>